<feature type="binding site" evidence="2">
    <location>
        <position position="384"/>
    </location>
    <ligand>
        <name>Fe cation</name>
        <dbReference type="ChEBI" id="CHEBI:24875"/>
    </ligand>
</feature>
<accession>A0ABY0FI02</accession>
<dbReference type="EMBL" id="REGR01000002">
    <property type="protein sequence ID" value="RXZ45126.1"/>
    <property type="molecule type" value="Genomic_DNA"/>
</dbReference>
<dbReference type="HAMAP" id="MF_00994">
    <property type="entry name" value="LPS_assembly_LapB"/>
    <property type="match status" value="1"/>
</dbReference>
<comment type="caution">
    <text evidence="5">The sequence shown here is derived from an EMBL/GenBank/DDBJ whole genome shotgun (WGS) entry which is preliminary data.</text>
</comment>
<dbReference type="Gene3D" id="1.25.40.10">
    <property type="entry name" value="Tetratricopeptide repeat domain"/>
    <property type="match status" value="1"/>
</dbReference>
<keyword evidence="2 3" id="KW-1133">Transmembrane helix</keyword>
<keyword evidence="2" id="KW-0408">Iron</keyword>
<evidence type="ECO:0000256" key="1">
    <source>
        <dbReference type="ARBA" id="ARBA00022723"/>
    </source>
</evidence>
<protein>
    <recommendedName>
        <fullName evidence="2">Lipopolysaccharide assembly protein B</fullName>
    </recommendedName>
</protein>
<dbReference type="InterPro" id="IPR030865">
    <property type="entry name" value="LapB"/>
</dbReference>
<keyword evidence="1 2" id="KW-0479">Metal-binding</keyword>
<keyword evidence="2" id="KW-1003">Cell membrane</keyword>
<dbReference type="InterPro" id="IPR041166">
    <property type="entry name" value="Rubredoxin_2"/>
</dbReference>
<comment type="similarity">
    <text evidence="2">Belongs to the LapB family.</text>
</comment>
<keyword evidence="2 3" id="KW-0812">Transmembrane</keyword>
<feature type="topological domain" description="Cytoplasmic" evidence="2">
    <location>
        <begin position="39"/>
        <end position="401"/>
    </location>
</feature>
<feature type="binding site" evidence="2">
    <location>
        <position position="373"/>
    </location>
    <ligand>
        <name>Fe cation</name>
        <dbReference type="ChEBI" id="CHEBI:24875"/>
    </ligand>
</feature>
<feature type="binding site" evidence="2">
    <location>
        <position position="387"/>
    </location>
    <ligand>
        <name>Fe cation</name>
        <dbReference type="ChEBI" id="CHEBI:24875"/>
    </ligand>
</feature>
<dbReference type="Pfam" id="PF18073">
    <property type="entry name" value="Zn_ribbon_LapB"/>
    <property type="match status" value="1"/>
</dbReference>
<evidence type="ECO:0000259" key="4">
    <source>
        <dbReference type="Pfam" id="PF18073"/>
    </source>
</evidence>
<feature type="binding site" evidence="2">
    <location>
        <position position="370"/>
    </location>
    <ligand>
        <name>Fe cation</name>
        <dbReference type="ChEBI" id="CHEBI:24875"/>
    </ligand>
</feature>
<evidence type="ECO:0000256" key="2">
    <source>
        <dbReference type="HAMAP-Rule" id="MF_00994"/>
    </source>
</evidence>
<keyword evidence="2" id="KW-0677">Repeat</keyword>
<dbReference type="InterPro" id="IPR011990">
    <property type="entry name" value="TPR-like_helical_dom_sf"/>
</dbReference>
<dbReference type="NCBIfam" id="NF008755">
    <property type="entry name" value="PRK11788.1-3"/>
    <property type="match status" value="1"/>
</dbReference>
<gene>
    <name evidence="2 5" type="primary">lapB</name>
    <name evidence="5" type="ORF">EBB06_04335</name>
</gene>
<dbReference type="Proteomes" id="UP000290682">
    <property type="component" value="Unassembled WGS sequence"/>
</dbReference>
<keyword evidence="2" id="KW-0802">TPR repeat</keyword>
<dbReference type="SUPFAM" id="SSF48452">
    <property type="entry name" value="TPR-like"/>
    <property type="match status" value="1"/>
</dbReference>
<reference evidence="5 6" key="1">
    <citation type="submission" date="2018-10" db="EMBL/GenBank/DDBJ databases">
        <title>Draft genome of Fastidiocella sp. strain 375T, a bacterium isolated from a karstic cave dripping water.</title>
        <authorList>
            <person name="Coelho C."/>
            <person name="Verissimo A."/>
            <person name="Tiago I."/>
        </authorList>
    </citation>
    <scope>NUCLEOTIDE SEQUENCE [LARGE SCALE GENOMIC DNA]</scope>
    <source>
        <strain evidence="5 6">CAVE-375</strain>
    </source>
</reference>
<organism evidence="5 6">
    <name type="scientific">Crenobacter cavernae</name>
    <dbReference type="NCBI Taxonomy" id="2290923"/>
    <lineage>
        <taxon>Bacteria</taxon>
        <taxon>Pseudomonadati</taxon>
        <taxon>Pseudomonadota</taxon>
        <taxon>Betaproteobacteria</taxon>
        <taxon>Neisseriales</taxon>
        <taxon>Neisseriaceae</taxon>
        <taxon>Crenobacter</taxon>
    </lineage>
</organism>
<sequence>MAALPSVGLVFPKGPCLELDLWWLLLFPAFFALGWLAARVDMRAVLKQAKSVPAGFFRGLDALVEDKTDIAAQALAEVSRQSGELDLQLTLGKLYRKRGENDRAIRLHQALLESPDLAAEQRDTVRYELAQDFCKAGLVDRAEEILVKLIDGNMSLSARRELLDIYQQDRDWNKAIATAGELRSDAHSFQHVVAQFYCELAQGALYQSDYATARQAVEAAQTANRKCARASLILGDIEFAEGHTEAAIAAWQGIEKQNYEYLTLAAERLFDAYEKLGQAQAGIALLRGYLKTFTQLEITDLVYQKVATYEGEAAALDFVREAVHARPSLSGVYRMIEAQLTDLNPDKRLDAEVARAVVQKHAQRLNVHRCKCCNFRSRAFFWHCPACGEWESFTPNRSEIQ</sequence>
<proteinExistence type="inferred from homology"/>
<keyword evidence="6" id="KW-1185">Reference proteome</keyword>
<feature type="transmembrane region" description="Helical" evidence="3">
    <location>
        <begin position="21"/>
        <end position="38"/>
    </location>
</feature>
<evidence type="ECO:0000256" key="3">
    <source>
        <dbReference type="SAM" id="Phobius"/>
    </source>
</evidence>
<evidence type="ECO:0000313" key="5">
    <source>
        <dbReference type="EMBL" id="RXZ45126.1"/>
    </source>
</evidence>
<evidence type="ECO:0000313" key="6">
    <source>
        <dbReference type="Proteomes" id="UP000290682"/>
    </source>
</evidence>
<comment type="subcellular location">
    <subcellularLocation>
        <location evidence="2">Cell inner membrane</location>
        <topology evidence="2">Single-pass membrane protein</topology>
        <orientation evidence="2">Cytoplasmic side</orientation>
    </subcellularLocation>
</comment>
<keyword evidence="2 3" id="KW-0472">Membrane</keyword>
<keyword evidence="2" id="KW-0997">Cell inner membrane</keyword>
<feature type="domain" description="LapB rubredoxin metal binding" evidence="4">
    <location>
        <begin position="368"/>
        <end position="395"/>
    </location>
</feature>
<name>A0ABY0FI02_9NEIS</name>
<comment type="function">
    <text evidence="2">Modulates cellular lipopolysaccharide (LPS) levels by regulating LpxC, which is involved in lipid A biosynthesis. May act by modulating the proteolytic activity of FtsH towards LpxC. May also coordinate assembly of proteins involved in LPS synthesis at the plasma membrane.</text>
</comment>